<dbReference type="HOGENOM" id="CLU_1837777_0_0_1"/>
<sequence length="140" mass="14735">MLNVVELKAGSIGGLYISGEPCGAASQADGGDGMGVPGQHTAIPMGGEATGKFIKHSNNARRLLRGGRRIGDCSAVVPSGRSAEPSFYSMFCDPLQVELNLRDPHSRRACNHHLAMYRPTDQCYVPGGGARGRPSSQGRP</sequence>
<protein>
    <submittedName>
        <fullName evidence="1">Uncharacterized protein</fullName>
    </submittedName>
</protein>
<reference evidence="2" key="1">
    <citation type="journal article" date="2013" name="Science">
        <title>The Amborella genome and the evolution of flowering plants.</title>
        <authorList>
            <consortium name="Amborella Genome Project"/>
        </authorList>
    </citation>
    <scope>NUCLEOTIDE SEQUENCE [LARGE SCALE GENOMIC DNA]</scope>
</reference>
<dbReference type="Proteomes" id="UP000017836">
    <property type="component" value="Unassembled WGS sequence"/>
</dbReference>
<gene>
    <name evidence="1" type="ORF">AMTR_s00001p00272870</name>
</gene>
<keyword evidence="2" id="KW-1185">Reference proteome</keyword>
<evidence type="ECO:0000313" key="2">
    <source>
        <dbReference type="Proteomes" id="UP000017836"/>
    </source>
</evidence>
<dbReference type="AlphaFoldDB" id="W1NN07"/>
<accession>W1NN07</accession>
<dbReference type="Gramene" id="ERM96694">
    <property type="protein sequence ID" value="ERM96694"/>
    <property type="gene ID" value="AMTR_s00001p00272870"/>
</dbReference>
<proteinExistence type="predicted"/>
<evidence type="ECO:0000313" key="1">
    <source>
        <dbReference type="EMBL" id="ERM96694.1"/>
    </source>
</evidence>
<dbReference type="EMBL" id="KI397142">
    <property type="protein sequence ID" value="ERM96694.1"/>
    <property type="molecule type" value="Genomic_DNA"/>
</dbReference>
<organism evidence="1 2">
    <name type="scientific">Amborella trichopoda</name>
    <dbReference type="NCBI Taxonomy" id="13333"/>
    <lineage>
        <taxon>Eukaryota</taxon>
        <taxon>Viridiplantae</taxon>
        <taxon>Streptophyta</taxon>
        <taxon>Embryophyta</taxon>
        <taxon>Tracheophyta</taxon>
        <taxon>Spermatophyta</taxon>
        <taxon>Magnoliopsida</taxon>
        <taxon>Amborellales</taxon>
        <taxon>Amborellaceae</taxon>
        <taxon>Amborella</taxon>
    </lineage>
</organism>
<name>W1NN07_AMBTC</name>